<keyword evidence="2" id="KW-1185">Reference proteome</keyword>
<organism evidence="1 2">
    <name type="scientific">Stackebrandtia endophytica</name>
    <dbReference type="NCBI Taxonomy" id="1496996"/>
    <lineage>
        <taxon>Bacteria</taxon>
        <taxon>Bacillati</taxon>
        <taxon>Actinomycetota</taxon>
        <taxon>Actinomycetes</taxon>
        <taxon>Glycomycetales</taxon>
        <taxon>Glycomycetaceae</taxon>
        <taxon>Stackebrandtia</taxon>
    </lineage>
</organism>
<comment type="caution">
    <text evidence="1">The sequence shown here is derived from an EMBL/GenBank/DDBJ whole genome shotgun (WGS) entry which is preliminary data.</text>
</comment>
<proteinExistence type="predicted"/>
<accession>A0A543AXP6</accession>
<evidence type="ECO:0000313" key="2">
    <source>
        <dbReference type="Proteomes" id="UP000317043"/>
    </source>
</evidence>
<dbReference type="InParanoid" id="A0A543AXP6"/>
<dbReference type="Proteomes" id="UP000317043">
    <property type="component" value="Unassembled WGS sequence"/>
</dbReference>
<dbReference type="OrthoDB" id="4231797at2"/>
<gene>
    <name evidence="1" type="ORF">FB566_2911</name>
</gene>
<protein>
    <submittedName>
        <fullName evidence="1">Uncharacterized protein</fullName>
    </submittedName>
</protein>
<dbReference type="RefSeq" id="WP_142040106.1">
    <property type="nucleotide sequence ID" value="NZ_JBHTGS010000001.1"/>
</dbReference>
<dbReference type="AlphaFoldDB" id="A0A543AXP6"/>
<name>A0A543AXP6_9ACTN</name>
<reference evidence="1 2" key="1">
    <citation type="submission" date="2019-06" db="EMBL/GenBank/DDBJ databases">
        <title>Sequencing the genomes of 1000 actinobacteria strains.</title>
        <authorList>
            <person name="Klenk H.-P."/>
        </authorList>
    </citation>
    <scope>NUCLEOTIDE SEQUENCE [LARGE SCALE GENOMIC DNA]</scope>
    <source>
        <strain evidence="1 2">DSM 45928</strain>
    </source>
</reference>
<sequence length="171" mass="19229">MAITVAAIAAVASIVSAVVAGWFAHSSRRHELRSRRAEAAHERLVEQKREMYEPIVDLLGKMFTSDVLPTPQQQLHKQRFDTWVNLYGSDGVIEAYSRFLIAMPTGPPAEIQFRLYADFLLEVRKDMGHVDTTASRIQILGPQLLNFPDKSSLTDPDLAAVCRRAGWNPPW</sequence>
<evidence type="ECO:0000313" key="1">
    <source>
        <dbReference type="EMBL" id="TQL77352.1"/>
    </source>
</evidence>
<dbReference type="EMBL" id="VFOW01000001">
    <property type="protein sequence ID" value="TQL77352.1"/>
    <property type="molecule type" value="Genomic_DNA"/>
</dbReference>